<keyword evidence="3" id="KW-1185">Reference proteome</keyword>
<feature type="compositionally biased region" description="Basic residues" evidence="1">
    <location>
        <begin position="27"/>
        <end position="43"/>
    </location>
</feature>
<dbReference type="Proteomes" id="UP000308671">
    <property type="component" value="Unassembled WGS sequence"/>
</dbReference>
<feature type="compositionally biased region" description="Basic residues" evidence="1">
    <location>
        <begin position="52"/>
        <end position="71"/>
    </location>
</feature>
<evidence type="ECO:0000256" key="1">
    <source>
        <dbReference type="SAM" id="MobiDB-lite"/>
    </source>
</evidence>
<dbReference type="AlphaFoldDB" id="A0A4S8R4K9"/>
<name>A0A4S8R4K9_9HELO</name>
<proteinExistence type="predicted"/>
<protein>
    <submittedName>
        <fullName evidence="2">Uncharacterized protein</fullName>
    </submittedName>
</protein>
<comment type="caution">
    <text evidence="2">The sequence shown here is derived from an EMBL/GenBank/DDBJ whole genome shotgun (WGS) entry which is preliminary data.</text>
</comment>
<evidence type="ECO:0000313" key="3">
    <source>
        <dbReference type="Proteomes" id="UP000308671"/>
    </source>
</evidence>
<dbReference type="EMBL" id="PQXL01000091">
    <property type="protein sequence ID" value="THV52021.1"/>
    <property type="molecule type" value="Genomic_DNA"/>
</dbReference>
<reference evidence="2 3" key="1">
    <citation type="submission" date="2017-12" db="EMBL/GenBank/DDBJ databases">
        <title>Comparative genomics of Botrytis spp.</title>
        <authorList>
            <person name="Valero-Jimenez C.A."/>
            <person name="Tapia P."/>
            <person name="Veloso J."/>
            <person name="Silva-Moreno E."/>
            <person name="Staats M."/>
            <person name="Valdes J.H."/>
            <person name="Van Kan J.A.L."/>
        </authorList>
    </citation>
    <scope>NUCLEOTIDE SEQUENCE [LARGE SCALE GENOMIC DNA]</scope>
    <source>
        <strain evidence="2 3">MUCL435</strain>
    </source>
</reference>
<organism evidence="2 3">
    <name type="scientific">Botrytis galanthina</name>
    <dbReference type="NCBI Taxonomy" id="278940"/>
    <lineage>
        <taxon>Eukaryota</taxon>
        <taxon>Fungi</taxon>
        <taxon>Dikarya</taxon>
        <taxon>Ascomycota</taxon>
        <taxon>Pezizomycotina</taxon>
        <taxon>Leotiomycetes</taxon>
        <taxon>Helotiales</taxon>
        <taxon>Sclerotiniaceae</taxon>
        <taxon>Botrytis</taxon>
    </lineage>
</organism>
<sequence>MVSNSQHFLQSDVTDLAWITLFLKHPPGFRKKHPKQRKQKKSRALAPFDRDKKKRRKYRGPKKIGGKRKKS</sequence>
<gene>
    <name evidence="2" type="ORF">BGAL_0091g00060</name>
</gene>
<evidence type="ECO:0000313" key="2">
    <source>
        <dbReference type="EMBL" id="THV52021.1"/>
    </source>
</evidence>
<feature type="region of interest" description="Disordered" evidence="1">
    <location>
        <begin position="26"/>
        <end position="71"/>
    </location>
</feature>
<accession>A0A4S8R4K9</accession>